<dbReference type="Pfam" id="PF04886">
    <property type="entry name" value="PT"/>
    <property type="match status" value="1"/>
</dbReference>
<protein>
    <submittedName>
        <fullName evidence="4">Uncharacterized protein</fullName>
    </submittedName>
</protein>
<comment type="caution">
    <text evidence="4">The sequence shown here is derived from an EMBL/GenBank/DDBJ whole genome shotgun (WGS) entry which is preliminary data.</text>
</comment>
<evidence type="ECO:0000313" key="4">
    <source>
        <dbReference type="EMBL" id="KAK0610025.1"/>
    </source>
</evidence>
<gene>
    <name evidence="4" type="ORF">B0T17DRAFT_593855</name>
</gene>
<evidence type="ECO:0000256" key="3">
    <source>
        <dbReference type="SAM" id="MobiDB-lite"/>
    </source>
</evidence>
<accession>A0AA39U1T8</accession>
<sequence length="361" mass="41667">MSTTVRHLVEEHPVNFVKETRYMSASSKDWANKYHPISNLIVRTSVDNNGITWADFGGSFLPTLRDDEVRLSLPANRPNRRIWRMDMEADAAAWFHTEVSNVVLAGWIEQPTVLQASEMKALDENNVKEIVDTTYSIGIKRHERVPMVIGEFKRGLIDRWGWQGGRLSAVQQNLSRELRGYAYKYSCLQMFCFDGMTLLILQFRAVKIDHMRDAKLAVDCWVIPRENEGGTTLRYALYRLLAQGFRRCQGLSAELAEVGGVLPDRREFFSGVPLWLAKDKKLERRHPYGYYRDVYIGSGRLYWAYEDKAITDQQGSWVWDSVGFWEQQVYVDETTDEPADVPTDEPTGEPTDEPTDDEIYD</sequence>
<organism evidence="4 5">
    <name type="scientific">Bombardia bombarda</name>
    <dbReference type="NCBI Taxonomy" id="252184"/>
    <lineage>
        <taxon>Eukaryota</taxon>
        <taxon>Fungi</taxon>
        <taxon>Dikarya</taxon>
        <taxon>Ascomycota</taxon>
        <taxon>Pezizomycotina</taxon>
        <taxon>Sordariomycetes</taxon>
        <taxon>Sordariomycetidae</taxon>
        <taxon>Sordariales</taxon>
        <taxon>Lasiosphaeriaceae</taxon>
        <taxon>Bombardia</taxon>
    </lineage>
</organism>
<evidence type="ECO:0000256" key="2">
    <source>
        <dbReference type="ARBA" id="ARBA00022737"/>
    </source>
</evidence>
<dbReference type="Proteomes" id="UP001174934">
    <property type="component" value="Unassembled WGS sequence"/>
</dbReference>
<keyword evidence="2" id="KW-0677">Repeat</keyword>
<name>A0AA39U1T8_9PEZI</name>
<evidence type="ECO:0000313" key="5">
    <source>
        <dbReference type="Proteomes" id="UP001174934"/>
    </source>
</evidence>
<feature type="region of interest" description="Disordered" evidence="3">
    <location>
        <begin position="333"/>
        <end position="361"/>
    </location>
</feature>
<evidence type="ECO:0000256" key="1">
    <source>
        <dbReference type="ARBA" id="ARBA00022729"/>
    </source>
</evidence>
<dbReference type="InterPro" id="IPR006970">
    <property type="entry name" value="PT"/>
</dbReference>
<reference evidence="4" key="1">
    <citation type="submission" date="2023-06" db="EMBL/GenBank/DDBJ databases">
        <title>Genome-scale phylogeny and comparative genomics of the fungal order Sordariales.</title>
        <authorList>
            <consortium name="Lawrence Berkeley National Laboratory"/>
            <person name="Hensen N."/>
            <person name="Bonometti L."/>
            <person name="Westerberg I."/>
            <person name="Brannstrom I.O."/>
            <person name="Guillou S."/>
            <person name="Cros-Aarteil S."/>
            <person name="Calhoun S."/>
            <person name="Haridas S."/>
            <person name="Kuo A."/>
            <person name="Mondo S."/>
            <person name="Pangilinan J."/>
            <person name="Riley R."/>
            <person name="LaButti K."/>
            <person name="Andreopoulos B."/>
            <person name="Lipzen A."/>
            <person name="Chen C."/>
            <person name="Yanf M."/>
            <person name="Daum C."/>
            <person name="Ng V."/>
            <person name="Clum A."/>
            <person name="Steindorff A."/>
            <person name="Ohm R."/>
            <person name="Martin F."/>
            <person name="Silar P."/>
            <person name="Natvig D."/>
            <person name="Lalanne C."/>
            <person name="Gautier V."/>
            <person name="Ament-velasquez S.L."/>
            <person name="Kruys A."/>
            <person name="Hutchinson M.I."/>
            <person name="Powell A.J."/>
            <person name="Barry K."/>
            <person name="Miller A.N."/>
            <person name="Grigoriev I.V."/>
            <person name="Debuchy R."/>
            <person name="Gladieux P."/>
            <person name="Thoren M.H."/>
            <person name="Johannesson H."/>
        </authorList>
    </citation>
    <scope>NUCLEOTIDE SEQUENCE</scope>
    <source>
        <strain evidence="4">SMH3391-2</strain>
    </source>
</reference>
<dbReference type="EMBL" id="JAULSR010000011">
    <property type="protein sequence ID" value="KAK0610025.1"/>
    <property type="molecule type" value="Genomic_DNA"/>
</dbReference>
<proteinExistence type="predicted"/>
<dbReference type="AlphaFoldDB" id="A0AA39U1T8"/>
<keyword evidence="5" id="KW-1185">Reference proteome</keyword>
<keyword evidence="1" id="KW-0732">Signal</keyword>